<feature type="domain" description="Aminoglycoside phosphotransferase" evidence="1">
    <location>
        <begin position="42"/>
        <end position="247"/>
    </location>
</feature>
<reference evidence="2 3" key="1">
    <citation type="submission" date="2019-04" db="EMBL/GenBank/DDBJ databases">
        <title>Salinimonas iocasae sp. nov., a halophilic bacterium isolated from the outer tube casing of tubeworms in Okinawa Trough.</title>
        <authorList>
            <person name="Zhang H."/>
            <person name="Wang H."/>
            <person name="Li C."/>
        </authorList>
    </citation>
    <scope>NUCLEOTIDE SEQUENCE [LARGE SCALE GENOMIC DNA]</scope>
    <source>
        <strain evidence="2 3">KX18D6</strain>
    </source>
</reference>
<gene>
    <name evidence="2" type="ORF">FBQ74_12170</name>
</gene>
<dbReference type="Gene3D" id="3.90.1200.10">
    <property type="match status" value="1"/>
</dbReference>
<dbReference type="AlphaFoldDB" id="A0A5B7YEZ9"/>
<accession>A0A5B7YEZ9</accession>
<sequence>MWVSPYMGTGNGLGNGKCSMNHTHIINELKPVLSLSDNACLTELQSGEVNRVYKLKDGETRFAVKSLARDEFSGINRFHQFLLQEQLAHREIAPAPVWLNKAQDLWVESWLEKRLEQEIADSDKPGILAGVLAQIHKQPITVRPLDLPKRLFHYVEKAFLEEDDPLVKQTQQVIRQYALDYVPAEHLVLCHNDLSWGHIQSLDPVMIVDWEYAAMGNRFFDLASCASINRFNEQDTERLIARYARQADIAQSTVEHYYYEQKEVVDTTEALWTAALNASCQACV</sequence>
<dbReference type="KEGG" id="salk:FBQ74_12170"/>
<evidence type="ECO:0000259" key="1">
    <source>
        <dbReference type="Pfam" id="PF01636"/>
    </source>
</evidence>
<protein>
    <recommendedName>
        <fullName evidence="1">Aminoglycoside phosphotransferase domain-containing protein</fullName>
    </recommendedName>
</protein>
<dbReference type="PANTHER" id="PTHR40086">
    <property type="entry name" value="PHOSPHOTRANSFERASE YTMP-RELATED"/>
    <property type="match status" value="1"/>
</dbReference>
<keyword evidence="3" id="KW-1185">Reference proteome</keyword>
<evidence type="ECO:0000313" key="3">
    <source>
        <dbReference type="Proteomes" id="UP000304912"/>
    </source>
</evidence>
<dbReference type="InterPro" id="IPR002575">
    <property type="entry name" value="Aminoglycoside_PTrfase"/>
</dbReference>
<dbReference type="PANTHER" id="PTHR40086:SF1">
    <property type="entry name" value="CELL CYCLE REGULATOR CCRZ"/>
    <property type="match status" value="1"/>
</dbReference>
<name>A0A5B7YEZ9_9ALTE</name>
<proteinExistence type="predicted"/>
<dbReference type="InterPro" id="IPR011009">
    <property type="entry name" value="Kinase-like_dom_sf"/>
</dbReference>
<dbReference type="OrthoDB" id="179763at2"/>
<dbReference type="InterPro" id="IPR052077">
    <property type="entry name" value="CcrZ_PhaseVar_Mediator"/>
</dbReference>
<organism evidence="2 3">
    <name type="scientific">Salinimonas iocasae</name>
    <dbReference type="NCBI Taxonomy" id="2572577"/>
    <lineage>
        <taxon>Bacteria</taxon>
        <taxon>Pseudomonadati</taxon>
        <taxon>Pseudomonadota</taxon>
        <taxon>Gammaproteobacteria</taxon>
        <taxon>Alteromonadales</taxon>
        <taxon>Alteromonadaceae</taxon>
        <taxon>Alteromonas/Salinimonas group</taxon>
        <taxon>Salinimonas</taxon>
    </lineage>
</organism>
<dbReference type="EMBL" id="CP039852">
    <property type="protein sequence ID" value="QCZ94178.1"/>
    <property type="molecule type" value="Genomic_DNA"/>
</dbReference>
<dbReference type="Pfam" id="PF01636">
    <property type="entry name" value="APH"/>
    <property type="match status" value="1"/>
</dbReference>
<dbReference type="SUPFAM" id="SSF56112">
    <property type="entry name" value="Protein kinase-like (PK-like)"/>
    <property type="match status" value="1"/>
</dbReference>
<dbReference type="Proteomes" id="UP000304912">
    <property type="component" value="Chromosome"/>
</dbReference>
<evidence type="ECO:0000313" key="2">
    <source>
        <dbReference type="EMBL" id="QCZ94178.1"/>
    </source>
</evidence>